<dbReference type="OrthoDB" id="5195054at2"/>
<name>A0A1M7URF1_9BRAD</name>
<gene>
    <name evidence="2" type="ORF">SAMN05444170_6330</name>
</gene>
<dbReference type="NCBIfam" id="TIGR02391">
    <property type="entry name" value="hypoth_ymh"/>
    <property type="match status" value="1"/>
</dbReference>
<evidence type="ECO:0000313" key="2">
    <source>
        <dbReference type="EMBL" id="SHN85529.1"/>
    </source>
</evidence>
<accession>A0A1M7URF1</accession>
<reference evidence="3" key="1">
    <citation type="submission" date="2016-11" db="EMBL/GenBank/DDBJ databases">
        <authorList>
            <person name="Varghese N."/>
            <person name="Submissions S."/>
        </authorList>
    </citation>
    <scope>NUCLEOTIDE SEQUENCE [LARGE SCALE GENOMIC DNA]</scope>
    <source>
        <strain evidence="3">GAS401</strain>
    </source>
</reference>
<dbReference type="AlphaFoldDB" id="A0A1M7URF1"/>
<proteinExistence type="predicted"/>
<dbReference type="RefSeq" id="WP_072823971.1">
    <property type="nucleotide sequence ID" value="NZ_LT670849.1"/>
</dbReference>
<dbReference type="EMBL" id="LT670849">
    <property type="protein sequence ID" value="SHN85529.1"/>
    <property type="molecule type" value="Genomic_DNA"/>
</dbReference>
<protein>
    <submittedName>
        <fullName evidence="2">TIGR02391 family protein</fullName>
    </submittedName>
</protein>
<feature type="domain" description="Conserved hypothetical protein CHP02391" evidence="1">
    <location>
        <begin position="121"/>
        <end position="232"/>
    </location>
</feature>
<keyword evidence="3" id="KW-1185">Reference proteome</keyword>
<dbReference type="Proteomes" id="UP000184096">
    <property type="component" value="Chromosome I"/>
</dbReference>
<dbReference type="InterPro" id="IPR012654">
    <property type="entry name" value="CHP02391"/>
</dbReference>
<organism evidence="2 3">
    <name type="scientific">Bradyrhizobium erythrophlei</name>
    <dbReference type="NCBI Taxonomy" id="1437360"/>
    <lineage>
        <taxon>Bacteria</taxon>
        <taxon>Pseudomonadati</taxon>
        <taxon>Pseudomonadota</taxon>
        <taxon>Alphaproteobacteria</taxon>
        <taxon>Hyphomicrobiales</taxon>
        <taxon>Nitrobacteraceae</taxon>
        <taxon>Bradyrhizobium</taxon>
    </lineage>
</organism>
<evidence type="ECO:0000259" key="1">
    <source>
        <dbReference type="Pfam" id="PF09509"/>
    </source>
</evidence>
<dbReference type="Pfam" id="PF09509">
    <property type="entry name" value="Hypoth_Ymh"/>
    <property type="match status" value="1"/>
</dbReference>
<evidence type="ECO:0000313" key="3">
    <source>
        <dbReference type="Proteomes" id="UP000184096"/>
    </source>
</evidence>
<sequence length="242" mass="26618">MPGLIDYLPDADALGSLAPEDLGMILLDLMHRVRGPNPAFTQSDFVMPIWNANATSFPIHRKEDVNRAIAEAWQWLGNEGLVMAKPDSNGWFCLTRKGASLKSRIDVDAYRQGNILPVAVLHPNLVGKVRPMFIRGDYDVAVVQAFKIVEVYVREAASLPDELVGQKLMRTAYNPETGPLADMSTPAGERQAVMELFSGAIGHGRNPASHRDVAISRTAAAQLIGLASYLLSLVDDWQELRR</sequence>